<dbReference type="Gene3D" id="1.10.287.610">
    <property type="entry name" value="Helix hairpin bin"/>
    <property type="match status" value="1"/>
</dbReference>
<keyword evidence="3" id="KW-0687">Ribonucleoprotein</keyword>
<reference evidence="5" key="1">
    <citation type="submission" date="2020-11" db="EMBL/GenBank/DDBJ databases">
        <authorList>
            <person name="Tran Van P."/>
        </authorList>
    </citation>
    <scope>NUCLEOTIDE SEQUENCE</scope>
</reference>
<dbReference type="GO" id="GO:0006412">
    <property type="term" value="P:translation"/>
    <property type="evidence" value="ECO:0007669"/>
    <property type="project" value="InterPro"/>
</dbReference>
<gene>
    <name evidence="5" type="ORF">CTOB1V02_LOCUS16489</name>
</gene>
<evidence type="ECO:0000256" key="4">
    <source>
        <dbReference type="ARBA" id="ARBA00035155"/>
    </source>
</evidence>
<dbReference type="InterPro" id="IPR001865">
    <property type="entry name" value="Ribosomal_uS2"/>
</dbReference>
<dbReference type="GO" id="GO:0022627">
    <property type="term" value="C:cytosolic small ribosomal subunit"/>
    <property type="evidence" value="ECO:0007669"/>
    <property type="project" value="TreeGrafter"/>
</dbReference>
<dbReference type="FunFam" id="1.10.287.610:FF:000001">
    <property type="entry name" value="30S ribosomal protein S2"/>
    <property type="match status" value="1"/>
</dbReference>
<dbReference type="InterPro" id="IPR005706">
    <property type="entry name" value="Ribosomal_uS2_bac/mit/plastid"/>
</dbReference>
<dbReference type="AlphaFoldDB" id="A0A7R9A0K4"/>
<dbReference type="EMBL" id="OB706395">
    <property type="protein sequence ID" value="CAD7238674.1"/>
    <property type="molecule type" value="Genomic_DNA"/>
</dbReference>
<dbReference type="OrthoDB" id="447211at2759"/>
<protein>
    <recommendedName>
        <fullName evidence="4">Small ribosomal subunit protein uS2c</fullName>
    </recommendedName>
</protein>
<proteinExistence type="inferred from homology"/>
<name>A0A7R9A0K4_9CRUS</name>
<evidence type="ECO:0000256" key="3">
    <source>
        <dbReference type="ARBA" id="ARBA00023274"/>
    </source>
</evidence>
<dbReference type="SUPFAM" id="SSF52313">
    <property type="entry name" value="Ribosomal protein S2"/>
    <property type="match status" value="1"/>
</dbReference>
<dbReference type="PANTHER" id="PTHR12534">
    <property type="entry name" value="30S RIBOSOMAL PROTEIN S2 PROKARYOTIC AND ORGANELLAR"/>
    <property type="match status" value="1"/>
</dbReference>
<dbReference type="PRINTS" id="PR00395">
    <property type="entry name" value="RIBOSOMALS2"/>
</dbReference>
<dbReference type="HAMAP" id="MF_00291_B">
    <property type="entry name" value="Ribosomal_uS2_B"/>
    <property type="match status" value="1"/>
</dbReference>
<keyword evidence="2" id="KW-0689">Ribosomal protein</keyword>
<dbReference type="CDD" id="cd01425">
    <property type="entry name" value="RPS2"/>
    <property type="match status" value="1"/>
</dbReference>
<dbReference type="InterPro" id="IPR023591">
    <property type="entry name" value="Ribosomal_uS2_flav_dom_sf"/>
</dbReference>
<evidence type="ECO:0000313" key="5">
    <source>
        <dbReference type="EMBL" id="CAD7238674.1"/>
    </source>
</evidence>
<accession>A0A7R9A0K4</accession>
<dbReference type="Gene3D" id="3.40.50.10490">
    <property type="entry name" value="Glucose-6-phosphate isomerase like protein, domain 1"/>
    <property type="match status" value="1"/>
</dbReference>
<evidence type="ECO:0000256" key="1">
    <source>
        <dbReference type="ARBA" id="ARBA00006242"/>
    </source>
</evidence>
<sequence length="269" mass="29856">MLQAGLHFGHQTRRWNPKMKPYIYGPRNGIYIIHLDLTKRLFDKAAAYVENEVARGGSILFVGTKKQAQAIVREEAKRCGMYYVDHRWLGGMMTNFQTIKNSIDRLKQIESMQEDGSINRFPKKEILLMEKERIKLERNVGGIKDMRAIPSVLFVVDPRKESIAVSEAQKLDIPVVALTDTNCDPDGIDYVIPGNDDAIRSIRLISKCLADAVLRGQAARDGEDASEEAIAAVHGESQMSAEEAQKVGAAEVDGQGIEQGGDEEVKAAE</sequence>
<evidence type="ECO:0000256" key="2">
    <source>
        <dbReference type="ARBA" id="ARBA00022980"/>
    </source>
</evidence>
<dbReference type="Pfam" id="PF00318">
    <property type="entry name" value="Ribosomal_S2"/>
    <property type="match status" value="1"/>
</dbReference>
<comment type="similarity">
    <text evidence="1">Belongs to the universal ribosomal protein uS2 family.</text>
</comment>
<dbReference type="GO" id="GO:0003735">
    <property type="term" value="F:structural constituent of ribosome"/>
    <property type="evidence" value="ECO:0007669"/>
    <property type="project" value="InterPro"/>
</dbReference>
<dbReference type="PANTHER" id="PTHR12534:SF0">
    <property type="entry name" value="SMALL RIBOSOMAL SUBUNIT PROTEIN US2M"/>
    <property type="match status" value="1"/>
</dbReference>
<dbReference type="NCBIfam" id="TIGR01011">
    <property type="entry name" value="rpsB_bact"/>
    <property type="match status" value="1"/>
</dbReference>
<organism evidence="5">
    <name type="scientific">Cyprideis torosa</name>
    <dbReference type="NCBI Taxonomy" id="163714"/>
    <lineage>
        <taxon>Eukaryota</taxon>
        <taxon>Metazoa</taxon>
        <taxon>Ecdysozoa</taxon>
        <taxon>Arthropoda</taxon>
        <taxon>Crustacea</taxon>
        <taxon>Oligostraca</taxon>
        <taxon>Ostracoda</taxon>
        <taxon>Podocopa</taxon>
        <taxon>Podocopida</taxon>
        <taxon>Cytherocopina</taxon>
        <taxon>Cytheroidea</taxon>
        <taxon>Cytherideidae</taxon>
        <taxon>Cyprideis</taxon>
    </lineage>
</organism>